<gene>
    <name evidence="7" type="ORF">SO694_00036064</name>
</gene>
<protein>
    <submittedName>
        <fullName evidence="7">Sulfate transporter</fullName>
    </submittedName>
</protein>
<evidence type="ECO:0000259" key="6">
    <source>
        <dbReference type="Pfam" id="PF00916"/>
    </source>
</evidence>
<organism evidence="7 8">
    <name type="scientific">Aureococcus anophagefferens</name>
    <name type="common">Harmful bloom alga</name>
    <dbReference type="NCBI Taxonomy" id="44056"/>
    <lineage>
        <taxon>Eukaryota</taxon>
        <taxon>Sar</taxon>
        <taxon>Stramenopiles</taxon>
        <taxon>Ochrophyta</taxon>
        <taxon>Pelagophyceae</taxon>
        <taxon>Pelagomonadales</taxon>
        <taxon>Pelagomonadaceae</taxon>
        <taxon>Aureococcus</taxon>
    </lineage>
</organism>
<feature type="transmembrane region" description="Helical" evidence="5">
    <location>
        <begin position="233"/>
        <end position="254"/>
    </location>
</feature>
<dbReference type="PANTHER" id="PTHR43310:SF1">
    <property type="entry name" value="SULFATE TRANSPORTER YBAR-RELATED"/>
    <property type="match status" value="1"/>
</dbReference>
<keyword evidence="4 5" id="KW-0472">Membrane</keyword>
<name>A0ABR1FL75_AURAN</name>
<feature type="transmembrane region" description="Helical" evidence="5">
    <location>
        <begin position="361"/>
        <end position="390"/>
    </location>
</feature>
<sequence length="577" mass="61536">MDTSSTTSAIATAGEDEDPWTILTSFSLRKYIVSSVEFYMNDKEAFKNELLSGVTVAVMQVPESVAFSFVAGVPRSWACARRRPSRKGCAARVGAAGRGRRYSTFFLGLITALIGGKPGMISGAAGAMAVVIKDLMTLCGVFQLAKLVKLISKPCMIGFMNGLGIVIFMARASARQRASTPRARARAPTRARRFGAFKTCPYAKESTSPRHPDYYSDCKENERRWMELDETKTWLTLLLVGFTMMIMLAWPRVIPARCAPPSWHVPQVPADGEWGVVFQYAISLTFVGLIESVMTLQAVDEITEDLPSVFRSNQECVAQGVANLVSGLFGAMGGDAMIGQSTINVSVNGARGRLSGAAAGVLMLVFVVFLSPVISVIPIGTLTGVLFMVVLSTFCFDTFRLLPRIPRADAFVIVETTAIGVVVGSVTLATFDAWNPAWNRGASFAVAKTDKKTDGDEVTYSPLAPLFFGTVKDFSKAFAPGSDPKSCVVDLERSAIADYSALVALADVAHRYALVDKRVKIKNASEADAKLARASGPAVAAVADAIDTGEAVGDPDAAPLVVDGAGDVEAGVELRAD</sequence>
<keyword evidence="2 5" id="KW-0812">Transmembrane</keyword>
<dbReference type="SUPFAM" id="SSF52091">
    <property type="entry name" value="SpoIIaa-like"/>
    <property type="match status" value="1"/>
</dbReference>
<dbReference type="Proteomes" id="UP001363151">
    <property type="component" value="Unassembled WGS sequence"/>
</dbReference>
<dbReference type="InterPro" id="IPR036513">
    <property type="entry name" value="STAS_dom_sf"/>
</dbReference>
<comment type="caution">
    <text evidence="7">The sequence shown here is derived from an EMBL/GenBank/DDBJ whole genome shotgun (WGS) entry which is preliminary data.</text>
</comment>
<reference evidence="7 8" key="1">
    <citation type="submission" date="2024-03" db="EMBL/GenBank/DDBJ databases">
        <title>Aureococcus anophagefferens CCMP1851 and Kratosvirus quantuckense: Draft genome of a second virus-susceptible host strain in the model system.</title>
        <authorList>
            <person name="Chase E."/>
            <person name="Truchon A.R."/>
            <person name="Schepens W."/>
            <person name="Wilhelm S.W."/>
        </authorList>
    </citation>
    <scope>NUCLEOTIDE SEQUENCE [LARGE SCALE GENOMIC DNA]</scope>
    <source>
        <strain evidence="7 8">CCMP1851</strain>
    </source>
</reference>
<feature type="transmembrane region" description="Helical" evidence="5">
    <location>
        <begin position="410"/>
        <end position="431"/>
    </location>
</feature>
<dbReference type="Pfam" id="PF00916">
    <property type="entry name" value="Sulfate_transp"/>
    <property type="match status" value="2"/>
</dbReference>
<evidence type="ECO:0000313" key="7">
    <source>
        <dbReference type="EMBL" id="KAK7232874.1"/>
    </source>
</evidence>
<feature type="transmembrane region" description="Helical" evidence="5">
    <location>
        <begin position="105"/>
        <end position="131"/>
    </location>
</feature>
<comment type="subcellular location">
    <subcellularLocation>
        <location evidence="1">Membrane</location>
        <topology evidence="1">Multi-pass membrane protein</topology>
    </subcellularLocation>
</comment>
<feature type="domain" description="SLC26A/SulP transporter" evidence="6">
    <location>
        <begin position="46"/>
        <end position="135"/>
    </location>
</feature>
<feature type="transmembrane region" description="Helical" evidence="5">
    <location>
        <begin position="151"/>
        <end position="170"/>
    </location>
</feature>
<evidence type="ECO:0000256" key="3">
    <source>
        <dbReference type="ARBA" id="ARBA00022989"/>
    </source>
</evidence>
<evidence type="ECO:0000256" key="5">
    <source>
        <dbReference type="SAM" id="Phobius"/>
    </source>
</evidence>
<evidence type="ECO:0000256" key="4">
    <source>
        <dbReference type="ARBA" id="ARBA00023136"/>
    </source>
</evidence>
<evidence type="ECO:0000313" key="8">
    <source>
        <dbReference type="Proteomes" id="UP001363151"/>
    </source>
</evidence>
<dbReference type="InterPro" id="IPR011547">
    <property type="entry name" value="SLC26A/SulP_dom"/>
</dbReference>
<dbReference type="InterPro" id="IPR052706">
    <property type="entry name" value="Membrane-Transporter-like"/>
</dbReference>
<accession>A0ABR1FL75</accession>
<evidence type="ECO:0000256" key="1">
    <source>
        <dbReference type="ARBA" id="ARBA00004141"/>
    </source>
</evidence>
<evidence type="ECO:0000256" key="2">
    <source>
        <dbReference type="ARBA" id="ARBA00022692"/>
    </source>
</evidence>
<dbReference type="EMBL" id="JBBJCI010000365">
    <property type="protein sequence ID" value="KAK7232874.1"/>
    <property type="molecule type" value="Genomic_DNA"/>
</dbReference>
<keyword evidence="8" id="KW-1185">Reference proteome</keyword>
<feature type="domain" description="SLC26A/SulP transporter" evidence="6">
    <location>
        <begin position="274"/>
        <end position="414"/>
    </location>
</feature>
<dbReference type="PANTHER" id="PTHR43310">
    <property type="entry name" value="SULFATE TRANSPORTER YBAR-RELATED"/>
    <property type="match status" value="1"/>
</dbReference>
<feature type="transmembrane region" description="Helical" evidence="5">
    <location>
        <begin position="274"/>
        <end position="294"/>
    </location>
</feature>
<proteinExistence type="predicted"/>
<keyword evidence="3 5" id="KW-1133">Transmembrane helix</keyword>
<dbReference type="Gene3D" id="3.30.750.24">
    <property type="entry name" value="STAS domain"/>
    <property type="match status" value="1"/>
</dbReference>